<evidence type="ECO:0000313" key="1">
    <source>
        <dbReference type="EMBL" id="CEM53806.1"/>
    </source>
</evidence>
<dbReference type="EMBL" id="CDMZ01005727">
    <property type="protein sequence ID" value="CEM53806.1"/>
    <property type="molecule type" value="Genomic_DNA"/>
</dbReference>
<gene>
    <name evidence="1" type="ORF">Cvel_12271</name>
</gene>
<dbReference type="AlphaFoldDB" id="A0A0G4I9H3"/>
<organism evidence="1">
    <name type="scientific">Chromera velia CCMP2878</name>
    <dbReference type="NCBI Taxonomy" id="1169474"/>
    <lineage>
        <taxon>Eukaryota</taxon>
        <taxon>Sar</taxon>
        <taxon>Alveolata</taxon>
        <taxon>Colpodellida</taxon>
        <taxon>Chromeraceae</taxon>
        <taxon>Chromera</taxon>
    </lineage>
</organism>
<dbReference type="VEuPathDB" id="CryptoDB:Cvel_12271"/>
<name>A0A0G4I9H3_9ALVE</name>
<protein>
    <submittedName>
        <fullName evidence="1">Uncharacterized protein</fullName>
    </submittedName>
</protein>
<proteinExistence type="predicted"/>
<reference evidence="1" key="1">
    <citation type="submission" date="2014-11" db="EMBL/GenBank/DDBJ databases">
        <authorList>
            <person name="Otto D Thomas"/>
            <person name="Naeem Raeece"/>
        </authorList>
    </citation>
    <scope>NUCLEOTIDE SEQUENCE</scope>
</reference>
<sequence length="109" mass="11874">MLTAATEQGDFKLDLSGGDLFMRGQEEGHGELHDNVVTAAPTMKDTKEKDTETCILASEQPPEEVAGLGGAIRARLSQTKPFSEDRLSVLGFREEALQLVISGDLKLWE</sequence>
<accession>A0A0G4I9H3</accession>